<gene>
    <name evidence="1" type="ORF">LCGC14_2584940</name>
</gene>
<evidence type="ECO:0008006" key="2">
    <source>
        <dbReference type="Google" id="ProtNLM"/>
    </source>
</evidence>
<reference evidence="1" key="1">
    <citation type="journal article" date="2015" name="Nature">
        <title>Complex archaea that bridge the gap between prokaryotes and eukaryotes.</title>
        <authorList>
            <person name="Spang A."/>
            <person name="Saw J.H."/>
            <person name="Jorgensen S.L."/>
            <person name="Zaremba-Niedzwiedzka K."/>
            <person name="Martijn J."/>
            <person name="Lind A.E."/>
            <person name="van Eijk R."/>
            <person name="Schleper C."/>
            <person name="Guy L."/>
            <person name="Ettema T.J."/>
        </authorList>
    </citation>
    <scope>NUCLEOTIDE SEQUENCE</scope>
</reference>
<dbReference type="AlphaFoldDB" id="A0A0F9B198"/>
<sequence length="209" mass="23069">MKTSTSKKLGLNLTSPPHKLNSLRRSRALKRGGAKLVPLAEDHFPFAWAAYRRGTFKHIPDFPEGLDAAEFTARLADTALTVARMGGEVVVATARTPQGEIPLALTTVEYSDGKAFPHAVWFPEASYRNKLELGLMLFIALKEHHLVLVTAQTPRGEKSSDVKFFEHLGKYGVLRRAGTIWGYFGEDSAVIFHSVNLDGQKRPEDIGPS</sequence>
<proteinExistence type="predicted"/>
<name>A0A0F9B198_9ZZZZ</name>
<accession>A0A0F9B198</accession>
<dbReference type="EMBL" id="LAZR01043248">
    <property type="protein sequence ID" value="KKL07547.1"/>
    <property type="molecule type" value="Genomic_DNA"/>
</dbReference>
<organism evidence="1">
    <name type="scientific">marine sediment metagenome</name>
    <dbReference type="NCBI Taxonomy" id="412755"/>
    <lineage>
        <taxon>unclassified sequences</taxon>
        <taxon>metagenomes</taxon>
        <taxon>ecological metagenomes</taxon>
    </lineage>
</organism>
<protein>
    <recommendedName>
        <fullName evidence="2">N-acetyltransferase domain-containing protein</fullName>
    </recommendedName>
</protein>
<evidence type="ECO:0000313" key="1">
    <source>
        <dbReference type="EMBL" id="KKL07547.1"/>
    </source>
</evidence>
<comment type="caution">
    <text evidence="1">The sequence shown here is derived from an EMBL/GenBank/DDBJ whole genome shotgun (WGS) entry which is preliminary data.</text>
</comment>